<dbReference type="EMBL" id="JAAWWB010000023">
    <property type="protein sequence ID" value="KAG6754375.1"/>
    <property type="molecule type" value="Genomic_DNA"/>
</dbReference>
<protein>
    <submittedName>
        <fullName evidence="1">Uncharacterized protein</fullName>
    </submittedName>
</protein>
<name>A0A8X7Z097_POPTO</name>
<accession>A0A8X7Z097</accession>
<organism evidence="1 2">
    <name type="scientific">Populus tomentosa</name>
    <name type="common">Chinese white poplar</name>
    <dbReference type="NCBI Taxonomy" id="118781"/>
    <lineage>
        <taxon>Eukaryota</taxon>
        <taxon>Viridiplantae</taxon>
        <taxon>Streptophyta</taxon>
        <taxon>Embryophyta</taxon>
        <taxon>Tracheophyta</taxon>
        <taxon>Spermatophyta</taxon>
        <taxon>Magnoliopsida</taxon>
        <taxon>eudicotyledons</taxon>
        <taxon>Gunneridae</taxon>
        <taxon>Pentapetalae</taxon>
        <taxon>rosids</taxon>
        <taxon>fabids</taxon>
        <taxon>Malpighiales</taxon>
        <taxon>Salicaceae</taxon>
        <taxon>Saliceae</taxon>
        <taxon>Populus</taxon>
    </lineage>
</organism>
<dbReference type="AlphaFoldDB" id="A0A8X7Z097"/>
<dbReference type="Proteomes" id="UP000886885">
    <property type="component" value="Chromosome 12A"/>
</dbReference>
<evidence type="ECO:0000313" key="1">
    <source>
        <dbReference type="EMBL" id="KAG6754375.1"/>
    </source>
</evidence>
<evidence type="ECO:0000313" key="2">
    <source>
        <dbReference type="Proteomes" id="UP000886885"/>
    </source>
</evidence>
<gene>
    <name evidence="1" type="ORF">POTOM_042414</name>
</gene>
<comment type="caution">
    <text evidence="1">The sequence shown here is derived from an EMBL/GenBank/DDBJ whole genome shotgun (WGS) entry which is preliminary data.</text>
</comment>
<dbReference type="OrthoDB" id="1723571at2759"/>
<sequence length="99" mass="11153">MSLLRSISKPLALPQQPLFSAMFWWEHRKSGLWRNHRTVKKLVVRAGPKKISFGKECREALQAGIDKLAVAVSLTSGPKVNLAFTSFSLFLFLLSSFFS</sequence>
<keyword evidence="2" id="KW-1185">Reference proteome</keyword>
<proteinExistence type="predicted"/>
<reference evidence="1" key="1">
    <citation type="journal article" date="2020" name="bioRxiv">
        <title>Hybrid origin of Populus tomentosa Carr. identified through genome sequencing and phylogenomic analysis.</title>
        <authorList>
            <person name="An X."/>
            <person name="Gao K."/>
            <person name="Chen Z."/>
            <person name="Li J."/>
            <person name="Yang X."/>
            <person name="Yang X."/>
            <person name="Zhou J."/>
            <person name="Guo T."/>
            <person name="Zhao T."/>
            <person name="Huang S."/>
            <person name="Miao D."/>
            <person name="Khan W.U."/>
            <person name="Rao P."/>
            <person name="Ye M."/>
            <person name="Lei B."/>
            <person name="Liao W."/>
            <person name="Wang J."/>
            <person name="Ji L."/>
            <person name="Li Y."/>
            <person name="Guo B."/>
            <person name="Mustafa N.S."/>
            <person name="Li S."/>
            <person name="Yun Q."/>
            <person name="Keller S.R."/>
            <person name="Mao J."/>
            <person name="Zhang R."/>
            <person name="Strauss S.H."/>
        </authorList>
    </citation>
    <scope>NUCLEOTIDE SEQUENCE</scope>
    <source>
        <strain evidence="1">GM15</strain>
        <tissue evidence="1">Leaf</tissue>
    </source>
</reference>